<feature type="transmembrane region" description="Helical" evidence="1">
    <location>
        <begin position="395"/>
        <end position="420"/>
    </location>
</feature>
<reference evidence="2" key="1">
    <citation type="submission" date="2015-04" db="UniProtKB">
        <authorList>
            <consortium name="EnsemblPlants"/>
        </authorList>
    </citation>
    <scope>IDENTIFICATION</scope>
</reference>
<keyword evidence="1" id="KW-0812">Transmembrane</keyword>
<dbReference type="HOGENOM" id="CLU_468041_0_0_1"/>
<feature type="transmembrane region" description="Helical" evidence="1">
    <location>
        <begin position="519"/>
        <end position="540"/>
    </location>
</feature>
<feature type="transmembrane region" description="Helical" evidence="1">
    <location>
        <begin position="351"/>
        <end position="374"/>
    </location>
</feature>
<dbReference type="AlphaFoldDB" id="A0A0E0LMW6"/>
<dbReference type="Gramene" id="OPUNC07G19550.1">
    <property type="protein sequence ID" value="OPUNC07G19550.1"/>
    <property type="gene ID" value="OPUNC07G19550"/>
</dbReference>
<feature type="transmembrane region" description="Helical" evidence="1">
    <location>
        <begin position="15"/>
        <end position="37"/>
    </location>
</feature>
<evidence type="ECO:0000256" key="1">
    <source>
        <dbReference type="SAM" id="Phobius"/>
    </source>
</evidence>
<reference evidence="2" key="2">
    <citation type="submission" date="2018-05" db="EMBL/GenBank/DDBJ databases">
        <title>OpunRS2 (Oryza punctata Reference Sequence Version 2).</title>
        <authorList>
            <person name="Zhang J."/>
            <person name="Kudrna D."/>
            <person name="Lee S."/>
            <person name="Talag J."/>
            <person name="Welchert J."/>
            <person name="Wing R.A."/>
        </authorList>
    </citation>
    <scope>NUCLEOTIDE SEQUENCE [LARGE SCALE GENOMIC DNA]</scope>
</reference>
<dbReference type="Proteomes" id="UP000026962">
    <property type="component" value="Chromosome 7"/>
</dbReference>
<name>A0A0E0LMW6_ORYPU</name>
<feature type="transmembrane region" description="Helical" evidence="1">
    <location>
        <begin position="278"/>
        <end position="301"/>
    </location>
</feature>
<feature type="transmembrane region" description="Helical" evidence="1">
    <location>
        <begin position="98"/>
        <end position="117"/>
    </location>
</feature>
<feature type="transmembrane region" description="Helical" evidence="1">
    <location>
        <begin position="313"/>
        <end position="339"/>
    </location>
</feature>
<sequence>MANTTMVSGINEGRLLVFLIVLYASTIAGSIGCRILGARLPDDDLAAWRSDGLNDDAAITCMSFAALTLAMQAMLACVLEEKPAAAAARRPASARLPWLVAAMSWMCVTSYFVAYVTLGGNVAPTSLEWTAAGVASAANLAIATRTVWRHVGVSNPAKDDTAGTVKLTLRTSLRSSFSIVPLPHAGEPDQCAASEHACVWDSVYVATSAGSLFCRLMSSIISPEAAVARRSGGLNNVVTCVVFAVLTASSQAFIACFMEEVEPAPAATTTTRAERCAAWAVGVFTGVVTSLCISSYFFNYIGAGGVAPTSLQWTIAAAISVANFVFVTPTILAVCPGAGITGVCVSGGEDFTKTCFAFALLTVASQAHLASVLLMEEKKRNPARPPPPPASWAAWLLAVCTWASFSGIFLAYISYAGFVAATSLEWAVTGVASAVNLAVAACTVLVKLQVYLIATYTVAAVGLMGCRLVGMLVCPDAVAGWRSVAVGLDVATTCVCFALLTLPLQASLACLLEKKKPATAWLVSVCCWISISSNFFFYITYGGSVAPTSLEWTVAGVASAANLVIAVRTVLNPASLQAVIGTG</sequence>
<keyword evidence="1" id="KW-0472">Membrane</keyword>
<evidence type="ECO:0000313" key="2">
    <source>
        <dbReference type="EnsemblPlants" id="OPUNC07G19550.1"/>
    </source>
</evidence>
<accession>A0A0E0LMW6</accession>
<feature type="transmembrane region" description="Helical" evidence="1">
    <location>
        <begin position="426"/>
        <end position="446"/>
    </location>
</feature>
<organism evidence="2">
    <name type="scientific">Oryza punctata</name>
    <name type="common">Red rice</name>
    <dbReference type="NCBI Taxonomy" id="4537"/>
    <lineage>
        <taxon>Eukaryota</taxon>
        <taxon>Viridiplantae</taxon>
        <taxon>Streptophyta</taxon>
        <taxon>Embryophyta</taxon>
        <taxon>Tracheophyta</taxon>
        <taxon>Spermatophyta</taxon>
        <taxon>Magnoliopsida</taxon>
        <taxon>Liliopsida</taxon>
        <taxon>Poales</taxon>
        <taxon>Poaceae</taxon>
        <taxon>BOP clade</taxon>
        <taxon>Oryzoideae</taxon>
        <taxon>Oryzeae</taxon>
        <taxon>Oryzinae</taxon>
        <taxon>Oryza</taxon>
    </lineage>
</organism>
<feature type="transmembrane region" description="Helical" evidence="1">
    <location>
        <begin position="57"/>
        <end position="78"/>
    </location>
</feature>
<feature type="transmembrane region" description="Helical" evidence="1">
    <location>
        <begin position="453"/>
        <end position="470"/>
    </location>
</feature>
<dbReference type="EnsemblPlants" id="OPUNC07G19550.1">
    <property type="protein sequence ID" value="OPUNC07G19550.1"/>
    <property type="gene ID" value="OPUNC07G19550"/>
</dbReference>
<protein>
    <submittedName>
        <fullName evidence="2">Uncharacterized protein</fullName>
    </submittedName>
</protein>
<proteinExistence type="predicted"/>
<keyword evidence="3" id="KW-1185">Reference proteome</keyword>
<feature type="transmembrane region" description="Helical" evidence="1">
    <location>
        <begin position="490"/>
        <end position="512"/>
    </location>
</feature>
<evidence type="ECO:0000313" key="3">
    <source>
        <dbReference type="Proteomes" id="UP000026962"/>
    </source>
</evidence>
<keyword evidence="1" id="KW-1133">Transmembrane helix</keyword>